<feature type="transmembrane region" description="Helical" evidence="11">
    <location>
        <begin position="288"/>
        <end position="309"/>
    </location>
</feature>
<dbReference type="GO" id="GO:0015293">
    <property type="term" value="F:symporter activity"/>
    <property type="evidence" value="ECO:0007669"/>
    <property type="project" value="UniProtKB-KW"/>
</dbReference>
<feature type="domain" description="Major facilitator superfamily (MFS) profile" evidence="12">
    <location>
        <begin position="22"/>
        <end position="434"/>
    </location>
</feature>
<keyword evidence="14" id="KW-1185">Reference proteome</keyword>
<dbReference type="EMBL" id="OBDO01000011">
    <property type="protein sequence ID" value="SNX98646.1"/>
    <property type="molecule type" value="Genomic_DNA"/>
</dbReference>
<keyword evidence="8 11" id="KW-0472">Membrane</keyword>
<evidence type="ECO:0000256" key="6">
    <source>
        <dbReference type="ARBA" id="ARBA00022847"/>
    </source>
</evidence>
<keyword evidence="6" id="KW-0769">Symport</keyword>
<evidence type="ECO:0000256" key="10">
    <source>
        <dbReference type="ARBA" id="ARBA00039918"/>
    </source>
</evidence>
<accession>A0A285EKP9</accession>
<dbReference type="GO" id="GO:0005886">
    <property type="term" value="C:plasma membrane"/>
    <property type="evidence" value="ECO:0007669"/>
    <property type="project" value="UniProtKB-SubCell"/>
</dbReference>
<dbReference type="RefSeq" id="WP_097208565.1">
    <property type="nucleotide sequence ID" value="NZ_JACHXB010000002.1"/>
</dbReference>
<dbReference type="FunFam" id="1.20.1250.20:FF:000001">
    <property type="entry name" value="Dicarboxylate MFS transporter"/>
    <property type="match status" value="1"/>
</dbReference>
<sequence>MSGRSVTAPAGRERTTSEERKVLAATLAGTTIEWYDFFIYAQAAGLVLAPLFLAPVSEDSPGLATILSLATIGISFLFRPLGAIVAGRFGDRLGRKRMLVFTLVLMGASTALIGLLPTYDAIGVAAPALLILLRVLQGFSAGGEWGGAALMSVEHAPVHRRGLFGAYPQIGVPIGMILATGVLWVLSTVTTPEQFESWGWRIPFLFSVVLIVIGYLIRRAVEESPVFEEMRLRRKESSAPLRDLFRTNTREVVLAALIFIANNAAGYLLIAFFIAYASGALGMPRESVLLATTLASFGWLAFTMYGGALSDRIGRVRTFQIGYALVFVWMIPLFLLIDTRNIWLYGLALFLLTVGLGLSYGPMSAMYAEMFPVAVRYSGVSIGYALGAILGGAFAPLIAEVLLQSTGWSGSIGIYIMVLCVISFAAVTAAGETRGNNLRVPEAHEQYLREHPDESRRLGP</sequence>
<dbReference type="InterPro" id="IPR011701">
    <property type="entry name" value="MFS"/>
</dbReference>
<keyword evidence="7 11" id="KW-1133">Transmembrane helix</keyword>
<evidence type="ECO:0000256" key="4">
    <source>
        <dbReference type="ARBA" id="ARBA00022475"/>
    </source>
</evidence>
<evidence type="ECO:0000256" key="7">
    <source>
        <dbReference type="ARBA" id="ARBA00022989"/>
    </source>
</evidence>
<evidence type="ECO:0000313" key="14">
    <source>
        <dbReference type="Proteomes" id="UP000219514"/>
    </source>
</evidence>
<keyword evidence="5 11" id="KW-0812">Transmembrane</keyword>
<dbReference type="CDD" id="cd17369">
    <property type="entry name" value="MFS_ShiA_like"/>
    <property type="match status" value="1"/>
</dbReference>
<comment type="subcellular location">
    <subcellularLocation>
        <location evidence="1">Cell membrane</location>
        <topology evidence="1">Multi-pass membrane protein</topology>
    </subcellularLocation>
</comment>
<comment type="function">
    <text evidence="9">May be a proton symporter involved in the uptake of osmolytes such as proline and glycine betaine.</text>
</comment>
<feature type="transmembrane region" description="Helical" evidence="11">
    <location>
        <begin position="198"/>
        <end position="217"/>
    </location>
</feature>
<feature type="transmembrane region" description="Helical" evidence="11">
    <location>
        <begin position="382"/>
        <end position="402"/>
    </location>
</feature>
<feature type="transmembrane region" description="Helical" evidence="11">
    <location>
        <begin position="343"/>
        <end position="361"/>
    </location>
</feature>
<feature type="transmembrane region" description="Helical" evidence="11">
    <location>
        <begin position="98"/>
        <end position="116"/>
    </location>
</feature>
<evidence type="ECO:0000256" key="2">
    <source>
        <dbReference type="ARBA" id="ARBA00008240"/>
    </source>
</evidence>
<comment type="similarity">
    <text evidence="2">Belongs to the major facilitator superfamily. Metabolite:H+ Symporter (MHS) family (TC 2.A.1.6) family.</text>
</comment>
<protein>
    <recommendedName>
        <fullName evidence="10">Putative proline/betaine transporter</fullName>
    </recommendedName>
</protein>
<dbReference type="OrthoDB" id="3768022at2"/>
<feature type="transmembrane region" description="Helical" evidence="11">
    <location>
        <begin position="252"/>
        <end position="276"/>
    </location>
</feature>
<dbReference type="PANTHER" id="PTHR43045:SF1">
    <property type="entry name" value="SHIKIMATE TRANSPORTER"/>
    <property type="match status" value="1"/>
</dbReference>
<organism evidence="13 14">
    <name type="scientific">Geodermatophilus sabuli</name>
    <dbReference type="NCBI Taxonomy" id="1564158"/>
    <lineage>
        <taxon>Bacteria</taxon>
        <taxon>Bacillati</taxon>
        <taxon>Actinomycetota</taxon>
        <taxon>Actinomycetes</taxon>
        <taxon>Geodermatophilales</taxon>
        <taxon>Geodermatophilaceae</taxon>
        <taxon>Geodermatophilus</taxon>
    </lineage>
</organism>
<evidence type="ECO:0000256" key="1">
    <source>
        <dbReference type="ARBA" id="ARBA00004651"/>
    </source>
</evidence>
<dbReference type="PROSITE" id="PS50850">
    <property type="entry name" value="MFS"/>
    <property type="match status" value="1"/>
</dbReference>
<dbReference type="Proteomes" id="UP000219514">
    <property type="component" value="Unassembled WGS sequence"/>
</dbReference>
<dbReference type="Pfam" id="PF07690">
    <property type="entry name" value="MFS_1"/>
    <property type="match status" value="1"/>
</dbReference>
<reference evidence="13 14" key="1">
    <citation type="submission" date="2017-09" db="EMBL/GenBank/DDBJ databases">
        <authorList>
            <person name="Ehlers B."/>
            <person name="Leendertz F.H."/>
        </authorList>
    </citation>
    <scope>NUCLEOTIDE SEQUENCE [LARGE SCALE GENOMIC DNA]</scope>
    <source>
        <strain evidence="13 14">DSM 46844</strain>
    </source>
</reference>
<feature type="transmembrane region" description="Helical" evidence="11">
    <location>
        <begin position="122"/>
        <end position="142"/>
    </location>
</feature>
<name>A0A285EKP9_9ACTN</name>
<keyword evidence="4" id="KW-1003">Cell membrane</keyword>
<evidence type="ECO:0000256" key="3">
    <source>
        <dbReference type="ARBA" id="ARBA00022448"/>
    </source>
</evidence>
<gene>
    <name evidence="13" type="ORF">SAMN06893097_111162</name>
</gene>
<evidence type="ECO:0000256" key="11">
    <source>
        <dbReference type="SAM" id="Phobius"/>
    </source>
</evidence>
<evidence type="ECO:0000256" key="9">
    <source>
        <dbReference type="ARBA" id="ARBA00037295"/>
    </source>
</evidence>
<feature type="transmembrane region" description="Helical" evidence="11">
    <location>
        <begin position="321"/>
        <end position="337"/>
    </location>
</feature>
<evidence type="ECO:0000259" key="12">
    <source>
        <dbReference type="PROSITE" id="PS50850"/>
    </source>
</evidence>
<feature type="transmembrane region" description="Helical" evidence="11">
    <location>
        <begin position="163"/>
        <end position="186"/>
    </location>
</feature>
<dbReference type="PANTHER" id="PTHR43045">
    <property type="entry name" value="SHIKIMATE TRANSPORTER"/>
    <property type="match status" value="1"/>
</dbReference>
<dbReference type="SUPFAM" id="SSF103473">
    <property type="entry name" value="MFS general substrate transporter"/>
    <property type="match status" value="1"/>
</dbReference>
<proteinExistence type="inferred from homology"/>
<evidence type="ECO:0000313" key="13">
    <source>
        <dbReference type="EMBL" id="SNX98646.1"/>
    </source>
</evidence>
<dbReference type="AlphaFoldDB" id="A0A285EKP9"/>
<dbReference type="InterPro" id="IPR020846">
    <property type="entry name" value="MFS_dom"/>
</dbReference>
<feature type="transmembrane region" description="Helical" evidence="11">
    <location>
        <begin position="62"/>
        <end position="86"/>
    </location>
</feature>
<keyword evidence="3" id="KW-0813">Transport</keyword>
<evidence type="ECO:0000256" key="8">
    <source>
        <dbReference type="ARBA" id="ARBA00023136"/>
    </source>
</evidence>
<dbReference type="InterPro" id="IPR036259">
    <property type="entry name" value="MFS_trans_sf"/>
</dbReference>
<dbReference type="Gene3D" id="1.20.1250.20">
    <property type="entry name" value="MFS general substrate transporter like domains"/>
    <property type="match status" value="2"/>
</dbReference>
<feature type="transmembrane region" description="Helical" evidence="11">
    <location>
        <begin position="408"/>
        <end position="430"/>
    </location>
</feature>
<feature type="transmembrane region" description="Helical" evidence="11">
    <location>
        <begin position="37"/>
        <end position="56"/>
    </location>
</feature>
<evidence type="ECO:0000256" key="5">
    <source>
        <dbReference type="ARBA" id="ARBA00022692"/>
    </source>
</evidence>